<name>A0AAU7XVG6_9PSED</name>
<dbReference type="RefSeq" id="WP_043245501.1">
    <property type="nucleotide sequence ID" value="NZ_CP158373.1"/>
</dbReference>
<dbReference type="PANTHER" id="PTHR39087:SF2">
    <property type="entry name" value="UPF0104 MEMBRANE PROTEIN MJ1595"/>
    <property type="match status" value="1"/>
</dbReference>
<keyword evidence="5 6" id="KW-0472">Membrane</keyword>
<organism evidence="7">
    <name type="scientific">Pseudomonas solani</name>
    <dbReference type="NCBI Taxonomy" id="2731552"/>
    <lineage>
        <taxon>Bacteria</taxon>
        <taxon>Pseudomonadati</taxon>
        <taxon>Pseudomonadota</taxon>
        <taxon>Gammaproteobacteria</taxon>
        <taxon>Pseudomonadales</taxon>
        <taxon>Pseudomonadaceae</taxon>
        <taxon>Pseudomonas</taxon>
    </lineage>
</organism>
<dbReference type="InterPro" id="IPR022791">
    <property type="entry name" value="L-PG_synthase/AglD"/>
</dbReference>
<dbReference type="Pfam" id="PF03706">
    <property type="entry name" value="LPG_synthase_TM"/>
    <property type="match status" value="1"/>
</dbReference>
<proteinExistence type="predicted"/>
<sequence>MSAGKATWKTWAKRGLTAFFFCLVPVLLFMLVKNLDWQEVRQAITNYKATTLALAGLACAASYATYCCFDLVGRHYTAHKLPAWQTVPVTFVCYAFNLNLSSWVGGIALRYRLYSRLGLDVPTITKVLSLSLITNWLGYMLLAGCVFSLRLVDLPEGWKIGETGLQAIGFALVAAALAYLGACRFSKRRNWRFRDQELTLPSLRMALIQVGLGMLNWSLMALLIWILLPKEAFYPSILGILLISSIAGVITHIPAGLGVLEAVFIALMQHQMSKGTLLAALIGYRAIYFLLPLAIACVVYLVLERRAKQIRKRDWAHTSKPDAPEPGN</sequence>
<evidence type="ECO:0000256" key="4">
    <source>
        <dbReference type="ARBA" id="ARBA00022989"/>
    </source>
</evidence>
<evidence type="ECO:0000256" key="2">
    <source>
        <dbReference type="ARBA" id="ARBA00022475"/>
    </source>
</evidence>
<evidence type="ECO:0000256" key="3">
    <source>
        <dbReference type="ARBA" id="ARBA00022692"/>
    </source>
</evidence>
<keyword evidence="3 6" id="KW-0812">Transmembrane</keyword>
<feature type="transmembrane region" description="Helical" evidence="6">
    <location>
        <begin position="47"/>
        <end position="66"/>
    </location>
</feature>
<feature type="transmembrane region" description="Helical" evidence="6">
    <location>
        <begin position="206"/>
        <end position="228"/>
    </location>
</feature>
<dbReference type="EMBL" id="CP158373">
    <property type="protein sequence ID" value="XBY61518.1"/>
    <property type="molecule type" value="Genomic_DNA"/>
</dbReference>
<feature type="transmembrane region" description="Helical" evidence="6">
    <location>
        <begin position="86"/>
        <end position="109"/>
    </location>
</feature>
<keyword evidence="2" id="KW-1003">Cell membrane</keyword>
<evidence type="ECO:0000256" key="5">
    <source>
        <dbReference type="ARBA" id="ARBA00023136"/>
    </source>
</evidence>
<evidence type="ECO:0000256" key="1">
    <source>
        <dbReference type="ARBA" id="ARBA00004651"/>
    </source>
</evidence>
<evidence type="ECO:0000256" key="6">
    <source>
        <dbReference type="SAM" id="Phobius"/>
    </source>
</evidence>
<keyword evidence="4 6" id="KW-1133">Transmembrane helix</keyword>
<feature type="transmembrane region" description="Helical" evidence="6">
    <location>
        <begin position="130"/>
        <end position="152"/>
    </location>
</feature>
<feature type="transmembrane region" description="Helical" evidence="6">
    <location>
        <begin position="16"/>
        <end position="35"/>
    </location>
</feature>
<dbReference type="GO" id="GO:0005886">
    <property type="term" value="C:plasma membrane"/>
    <property type="evidence" value="ECO:0007669"/>
    <property type="project" value="UniProtKB-SubCell"/>
</dbReference>
<dbReference type="AlphaFoldDB" id="A0AAU7XVG6"/>
<protein>
    <submittedName>
        <fullName evidence="7">Lysylphosphatidylglycerol synthase domain-containing protein</fullName>
    </submittedName>
</protein>
<evidence type="ECO:0000313" key="7">
    <source>
        <dbReference type="EMBL" id="XBY61518.1"/>
    </source>
</evidence>
<feature type="transmembrane region" description="Helical" evidence="6">
    <location>
        <begin position="164"/>
        <end position="185"/>
    </location>
</feature>
<feature type="transmembrane region" description="Helical" evidence="6">
    <location>
        <begin position="277"/>
        <end position="303"/>
    </location>
</feature>
<dbReference type="PANTHER" id="PTHR39087">
    <property type="entry name" value="UPF0104 MEMBRANE PROTEIN MJ1595"/>
    <property type="match status" value="1"/>
</dbReference>
<comment type="subcellular location">
    <subcellularLocation>
        <location evidence="1">Cell membrane</location>
        <topology evidence="1">Multi-pass membrane protein</topology>
    </subcellularLocation>
</comment>
<reference evidence="7" key="1">
    <citation type="submission" date="2023-08" db="EMBL/GenBank/DDBJ databases">
        <title>Increased levels of nutrients transform a symbiont into a lethal pathobiont.</title>
        <authorList>
            <person name="Lachnit T."/>
            <person name="Ulrich L."/>
            <person name="Willmer F.M."/>
            <person name="Hasenbein T."/>
            <person name="Steiner L.X."/>
            <person name="Wolters M."/>
            <person name="Herbst E.M."/>
            <person name="Deines P."/>
        </authorList>
    </citation>
    <scope>NUCLEOTIDE SEQUENCE</scope>
    <source>
        <strain evidence="7">T3</strain>
    </source>
</reference>
<accession>A0AAU7XVG6</accession>
<gene>
    <name evidence="7" type="ORF">ABS648_16250</name>
</gene>
<feature type="transmembrane region" description="Helical" evidence="6">
    <location>
        <begin position="240"/>
        <end position="265"/>
    </location>
</feature>